<sequence>MSLLAIKDLDFIVTLDVSGAVLKRRSIFIQDGVILGIGDYSLLAGIYGQPDLVVDGSRKIAIPGFFNMHTHLARVGFRGLVADAGAEAWRLLECLERTLDSETVRKLALAGAVEAVKSGVVFVADSYYFADKVAEALAEAGLRGLVGHLYADFEGPFAGEVELEKVLSHVEKWDGRGQVAPALAFRSVDSVSRENLRVFAEKARELEAPLMFHLASSIEEVRRVRETTGYTPILYAYRLGLLGLRSLVVHANYASEQETMLLAQSGSLIVQCPTRYFLEGVPSRAYDYWQLGGSLALGTGSPCYNDNMDFFEEMRLLVYSQRVRLERAVWSSRDVLEVSARVPARQLGLRAGVIREGAEADIVLLDARRPWFVMTQNLVSSIVHAASAGDVDTVIVRGSVVVSGGRHVALDEERVFHQAVAASLTLLRRALNAVPELEKILRLEAV</sequence>
<dbReference type="SUPFAM" id="SSF51556">
    <property type="entry name" value="Metallo-dependent hydrolases"/>
    <property type="match status" value="1"/>
</dbReference>
<name>A0A7C4BAB4_THEPE</name>
<evidence type="ECO:0000259" key="1">
    <source>
        <dbReference type="Pfam" id="PF01979"/>
    </source>
</evidence>
<reference evidence="2" key="1">
    <citation type="journal article" date="2020" name="mSystems">
        <title>Genome- and Community-Level Interaction Insights into Carbon Utilization and Element Cycling Functions of Hydrothermarchaeota in Hydrothermal Sediment.</title>
        <authorList>
            <person name="Zhou Z."/>
            <person name="Liu Y."/>
            <person name="Xu W."/>
            <person name="Pan J."/>
            <person name="Luo Z.H."/>
            <person name="Li M."/>
        </authorList>
    </citation>
    <scope>NUCLEOTIDE SEQUENCE [LARGE SCALE GENOMIC DNA]</scope>
    <source>
        <strain evidence="2">SpSt-735</strain>
    </source>
</reference>
<dbReference type="InterPro" id="IPR050287">
    <property type="entry name" value="MTA/SAH_deaminase"/>
</dbReference>
<dbReference type="InterPro" id="IPR011059">
    <property type="entry name" value="Metal-dep_hydrolase_composite"/>
</dbReference>
<dbReference type="Pfam" id="PF01979">
    <property type="entry name" value="Amidohydro_1"/>
    <property type="match status" value="1"/>
</dbReference>
<dbReference type="EMBL" id="DTFI01000080">
    <property type="protein sequence ID" value="HGI43418.1"/>
    <property type="molecule type" value="Genomic_DNA"/>
</dbReference>
<dbReference type="Gene3D" id="2.30.40.10">
    <property type="entry name" value="Urease, subunit C, domain 1"/>
    <property type="match status" value="1"/>
</dbReference>
<dbReference type="AlphaFoldDB" id="A0A7C4BAB4"/>
<dbReference type="GO" id="GO:0016810">
    <property type="term" value="F:hydrolase activity, acting on carbon-nitrogen (but not peptide) bonds"/>
    <property type="evidence" value="ECO:0007669"/>
    <property type="project" value="InterPro"/>
</dbReference>
<dbReference type="InterPro" id="IPR006680">
    <property type="entry name" value="Amidohydro-rel"/>
</dbReference>
<gene>
    <name evidence="2" type="ORF">ENV17_03420</name>
</gene>
<evidence type="ECO:0000313" key="2">
    <source>
        <dbReference type="EMBL" id="HGI43418.1"/>
    </source>
</evidence>
<proteinExistence type="predicted"/>
<dbReference type="PANTHER" id="PTHR43794:SF5">
    <property type="entry name" value="CHLOROHYDROLASE FAMILY PROTEIN"/>
    <property type="match status" value="1"/>
</dbReference>
<dbReference type="Gene3D" id="3.20.20.140">
    <property type="entry name" value="Metal-dependent hydrolases"/>
    <property type="match status" value="1"/>
</dbReference>
<protein>
    <recommendedName>
        <fullName evidence="1">Amidohydrolase-related domain-containing protein</fullName>
    </recommendedName>
</protein>
<dbReference type="SUPFAM" id="SSF51338">
    <property type="entry name" value="Composite domain of metallo-dependent hydrolases"/>
    <property type="match status" value="1"/>
</dbReference>
<comment type="caution">
    <text evidence="2">The sequence shown here is derived from an EMBL/GenBank/DDBJ whole genome shotgun (WGS) entry which is preliminary data.</text>
</comment>
<feature type="domain" description="Amidohydrolase-related" evidence="1">
    <location>
        <begin position="60"/>
        <end position="401"/>
    </location>
</feature>
<dbReference type="PANTHER" id="PTHR43794">
    <property type="entry name" value="AMINOHYDROLASE SSNA-RELATED"/>
    <property type="match status" value="1"/>
</dbReference>
<organism evidence="2">
    <name type="scientific">Thermofilum pendens</name>
    <dbReference type="NCBI Taxonomy" id="2269"/>
    <lineage>
        <taxon>Archaea</taxon>
        <taxon>Thermoproteota</taxon>
        <taxon>Thermoprotei</taxon>
        <taxon>Thermofilales</taxon>
        <taxon>Thermofilaceae</taxon>
        <taxon>Thermofilum</taxon>
    </lineage>
</organism>
<dbReference type="InterPro" id="IPR032466">
    <property type="entry name" value="Metal_Hydrolase"/>
</dbReference>
<accession>A0A7C4BAB4</accession>